<dbReference type="AlphaFoldDB" id="A0A6C0JKH0"/>
<name>A0A6C0JKH0_9ZZZZ</name>
<feature type="domain" description="Sugar fermentation stimulation protein C-terminal" evidence="1">
    <location>
        <begin position="114"/>
        <end position="283"/>
    </location>
</feature>
<dbReference type="InterPro" id="IPR040452">
    <property type="entry name" value="SfsA_C"/>
</dbReference>
<evidence type="ECO:0000259" key="1">
    <source>
        <dbReference type="Pfam" id="PF03749"/>
    </source>
</evidence>
<evidence type="ECO:0000313" key="2">
    <source>
        <dbReference type="EMBL" id="QHU04308.1"/>
    </source>
</evidence>
<dbReference type="GO" id="GO:0003677">
    <property type="term" value="F:DNA binding"/>
    <property type="evidence" value="ECO:0007669"/>
    <property type="project" value="InterPro"/>
</dbReference>
<dbReference type="PANTHER" id="PTHR30545">
    <property type="entry name" value="SUGAR FERMENTATION STIMULATION PROTEIN A"/>
    <property type="match status" value="1"/>
</dbReference>
<dbReference type="InterPro" id="IPR005224">
    <property type="entry name" value="SfsA"/>
</dbReference>
<organism evidence="2">
    <name type="scientific">viral metagenome</name>
    <dbReference type="NCBI Taxonomy" id="1070528"/>
    <lineage>
        <taxon>unclassified sequences</taxon>
        <taxon>metagenomes</taxon>
        <taxon>organismal metagenomes</taxon>
    </lineage>
</organism>
<dbReference type="PANTHER" id="PTHR30545:SF3">
    <property type="entry name" value="SUGAR FERMENTATION STIMULATION PROTEIN C-TERMINAL DOMAIN-CONTAINING PROTEIN"/>
    <property type="match status" value="1"/>
</dbReference>
<dbReference type="Pfam" id="PF03749">
    <property type="entry name" value="SfsA"/>
    <property type="match status" value="1"/>
</dbReference>
<reference evidence="2" key="1">
    <citation type="journal article" date="2020" name="Nature">
        <title>Giant virus diversity and host interactions through global metagenomics.</title>
        <authorList>
            <person name="Schulz F."/>
            <person name="Roux S."/>
            <person name="Paez-Espino D."/>
            <person name="Jungbluth S."/>
            <person name="Walsh D.A."/>
            <person name="Denef V.J."/>
            <person name="McMahon K.D."/>
            <person name="Konstantinidis K.T."/>
            <person name="Eloe-Fadrosh E.A."/>
            <person name="Kyrpides N.C."/>
            <person name="Woyke T."/>
        </authorList>
    </citation>
    <scope>NUCLEOTIDE SEQUENCE</scope>
    <source>
        <strain evidence="2">GVMAG-M-3300027708-39</strain>
    </source>
</reference>
<sequence>MSKLLMKLHDLIEGKVVKRPSKMIKSPYVADIIPLTKQNEEILGHTASLGCCGLADVGATILMAKIQTKNKNKKPMGENDTVVEKPKCEYRVYLSCFIDKERNKETIVGIHPKLAEDLTEQALTQNYLSKLQNIKSYKRETVIYVEDKVDSRFDFSGIDKDGIPFIMEVKNVPLADYEDITAIERKKRNYSERDFGSKVAYFPDGYRKKATDTVSPRALKHIRELTLIKKESKTRCIMCYVIQRTDVNRFTISVLDPQYREAVRFAMENGVEIITMVVEWSREGEAYFVRDDLPLIY</sequence>
<accession>A0A6C0JKH0</accession>
<dbReference type="EMBL" id="MN740395">
    <property type="protein sequence ID" value="QHU04308.1"/>
    <property type="molecule type" value="Genomic_DNA"/>
</dbReference>
<protein>
    <recommendedName>
        <fullName evidence="1">Sugar fermentation stimulation protein C-terminal domain-containing protein</fullName>
    </recommendedName>
</protein>
<proteinExistence type="predicted"/>
<dbReference type="Gene3D" id="3.40.1350.60">
    <property type="match status" value="1"/>
</dbReference>